<evidence type="ECO:0000256" key="6">
    <source>
        <dbReference type="SAM" id="Phobius"/>
    </source>
</evidence>
<feature type="domain" description="ABC-2 type transporter transmembrane" evidence="7">
    <location>
        <begin position="27"/>
        <end position="385"/>
    </location>
</feature>
<dbReference type="InterPro" id="IPR051449">
    <property type="entry name" value="ABC-2_transporter_component"/>
</dbReference>
<evidence type="ECO:0000256" key="3">
    <source>
        <dbReference type="ARBA" id="ARBA00022692"/>
    </source>
</evidence>
<organism evidence="8 9">
    <name type="scientific">Saccharomonospora xinjiangensis XJ-54</name>
    <dbReference type="NCBI Taxonomy" id="882086"/>
    <lineage>
        <taxon>Bacteria</taxon>
        <taxon>Bacillati</taxon>
        <taxon>Actinomycetota</taxon>
        <taxon>Actinomycetes</taxon>
        <taxon>Pseudonocardiales</taxon>
        <taxon>Pseudonocardiaceae</taxon>
        <taxon>Saccharomonospora</taxon>
    </lineage>
</organism>
<name>I0V5I8_9PSEU</name>
<dbReference type="PANTHER" id="PTHR30294:SF38">
    <property type="entry name" value="TRANSPORT PERMEASE PROTEIN"/>
    <property type="match status" value="1"/>
</dbReference>
<evidence type="ECO:0000313" key="8">
    <source>
        <dbReference type="EMBL" id="EID55391.1"/>
    </source>
</evidence>
<dbReference type="Proteomes" id="UP000004691">
    <property type="component" value="Unassembled WGS sequence"/>
</dbReference>
<accession>I0V5I8</accession>
<dbReference type="OrthoDB" id="161250at2"/>
<evidence type="ECO:0000256" key="2">
    <source>
        <dbReference type="ARBA" id="ARBA00022475"/>
    </source>
</evidence>
<feature type="transmembrane region" description="Helical" evidence="6">
    <location>
        <begin position="247"/>
        <end position="276"/>
    </location>
</feature>
<evidence type="ECO:0000313" key="9">
    <source>
        <dbReference type="Proteomes" id="UP000004691"/>
    </source>
</evidence>
<dbReference type="Gene3D" id="3.40.1710.10">
    <property type="entry name" value="abc type-2 transporter like domain"/>
    <property type="match status" value="1"/>
</dbReference>
<dbReference type="AlphaFoldDB" id="I0V5I8"/>
<feature type="transmembrane region" description="Helical" evidence="6">
    <location>
        <begin position="369"/>
        <end position="389"/>
    </location>
</feature>
<dbReference type="EMBL" id="JH636049">
    <property type="protein sequence ID" value="EID55391.1"/>
    <property type="molecule type" value="Genomic_DNA"/>
</dbReference>
<feature type="transmembrane region" description="Helical" evidence="6">
    <location>
        <begin position="205"/>
        <end position="226"/>
    </location>
</feature>
<evidence type="ECO:0000259" key="7">
    <source>
        <dbReference type="Pfam" id="PF12698"/>
    </source>
</evidence>
<dbReference type="STRING" id="882086.SacxiDRAFT_3185"/>
<dbReference type="GO" id="GO:0140359">
    <property type="term" value="F:ABC-type transporter activity"/>
    <property type="evidence" value="ECO:0007669"/>
    <property type="project" value="InterPro"/>
</dbReference>
<dbReference type="RefSeq" id="WP_006239552.1">
    <property type="nucleotide sequence ID" value="NZ_JH636049.1"/>
</dbReference>
<keyword evidence="2" id="KW-1003">Cell membrane</keyword>
<dbReference type="InterPro" id="IPR013525">
    <property type="entry name" value="ABC2_TM"/>
</dbReference>
<dbReference type="GO" id="GO:0005886">
    <property type="term" value="C:plasma membrane"/>
    <property type="evidence" value="ECO:0007669"/>
    <property type="project" value="UniProtKB-SubCell"/>
</dbReference>
<evidence type="ECO:0000256" key="1">
    <source>
        <dbReference type="ARBA" id="ARBA00004651"/>
    </source>
</evidence>
<feature type="transmembrane region" description="Helical" evidence="6">
    <location>
        <begin position="25"/>
        <end position="44"/>
    </location>
</feature>
<keyword evidence="9" id="KW-1185">Reference proteome</keyword>
<keyword evidence="4 6" id="KW-1133">Transmembrane helix</keyword>
<reference evidence="8 9" key="1">
    <citation type="submission" date="2012-01" db="EMBL/GenBank/DDBJ databases">
        <title>Improved High-Quality Draft sequence of Saccharomonospora xinjiangensis XJ-54.</title>
        <authorList>
            <consortium name="US DOE Joint Genome Institute"/>
            <person name="Lucas S."/>
            <person name="Han J."/>
            <person name="Lapidus A."/>
            <person name="Cheng J.-F."/>
            <person name="Goodwin L."/>
            <person name="Pitluck S."/>
            <person name="Peters L."/>
            <person name="Mikhailova N."/>
            <person name="Teshima H."/>
            <person name="Detter J.C."/>
            <person name="Han C."/>
            <person name="Tapia R."/>
            <person name="Land M."/>
            <person name="Hauser L."/>
            <person name="Kyrpides N."/>
            <person name="Ivanova N."/>
            <person name="Pagani I."/>
            <person name="Brambilla E.-M."/>
            <person name="Klenk H.-P."/>
            <person name="Woyke T."/>
        </authorList>
    </citation>
    <scope>NUCLEOTIDE SEQUENCE [LARGE SCALE GENOMIC DNA]</scope>
    <source>
        <strain evidence="8 9">XJ-54</strain>
    </source>
</reference>
<keyword evidence="3 6" id="KW-0812">Transmembrane</keyword>
<dbReference type="HOGENOM" id="CLU_039483_0_1_11"/>
<comment type="subcellular location">
    <subcellularLocation>
        <location evidence="1">Cell membrane</location>
        <topology evidence="1">Multi-pass membrane protein</topology>
    </subcellularLocation>
</comment>
<feature type="transmembrane region" description="Helical" evidence="6">
    <location>
        <begin position="315"/>
        <end position="334"/>
    </location>
</feature>
<proteinExistence type="predicted"/>
<keyword evidence="5 6" id="KW-0472">Membrane</keyword>
<sequence length="397" mass="40750">MGSKFGPLAVIVGQELRSRLRDGTAVLIAFVAPVLLATLFGVALGDDGDEGPLHTAIGVVDDDGGEFPASVQREAMKTEELREVLEFRQFEGESGARNALDAGEVGAVLVFPPGFSDSVSAGEGGSVSVLESVDAPFAGAIARSLVNQISALVEARTLAVKASLDAGVPADEVKLFVEDNGAAGPALRISGDTVAAAEVEMTVHYGAGMAVMFAFFVVGTSARSLLTERQLGTLDRMRAAPIPLWTTLAGKAAVGFLLALVSMCVTWVSSVLIFGTDWGDPAAVFLLLLGHTFAATMLVLLAASRARTDAQVDGFVMAISFVFALLGGSIVPVYNLPDFLQAATLATPNGWVSTGLGELAEAGAGVSAVATPVAVLLGIGVLAAIPAFLRFAKGRFA</sequence>
<evidence type="ECO:0000256" key="5">
    <source>
        <dbReference type="ARBA" id="ARBA00023136"/>
    </source>
</evidence>
<dbReference type="PANTHER" id="PTHR30294">
    <property type="entry name" value="MEMBRANE COMPONENT OF ABC TRANSPORTER YHHJ-RELATED"/>
    <property type="match status" value="1"/>
</dbReference>
<dbReference type="Pfam" id="PF12698">
    <property type="entry name" value="ABC2_membrane_3"/>
    <property type="match status" value="1"/>
</dbReference>
<evidence type="ECO:0000256" key="4">
    <source>
        <dbReference type="ARBA" id="ARBA00022989"/>
    </source>
</evidence>
<protein>
    <submittedName>
        <fullName evidence="8">ABC-type multidrug transport system, permease component</fullName>
    </submittedName>
</protein>
<gene>
    <name evidence="8" type="ORF">SacxiDRAFT_3185</name>
</gene>
<feature type="transmembrane region" description="Helical" evidence="6">
    <location>
        <begin position="282"/>
        <end position="303"/>
    </location>
</feature>
<dbReference type="eggNOG" id="COG0842">
    <property type="taxonomic scope" value="Bacteria"/>
</dbReference>